<reference evidence="3" key="1">
    <citation type="submission" date="2020-12" db="EMBL/GenBank/DDBJ databases">
        <authorList>
            <person name="Iha C."/>
        </authorList>
    </citation>
    <scope>NUCLEOTIDE SEQUENCE</scope>
</reference>
<gene>
    <name evidence="3" type="ORF">OSTQU699_LOCUS259</name>
</gene>
<evidence type="ECO:0000256" key="1">
    <source>
        <dbReference type="SAM" id="MobiDB-lite"/>
    </source>
</evidence>
<keyword evidence="2" id="KW-0812">Transmembrane</keyword>
<keyword evidence="2" id="KW-1133">Transmembrane helix</keyword>
<proteinExistence type="predicted"/>
<feature type="region of interest" description="Disordered" evidence="1">
    <location>
        <begin position="1"/>
        <end position="29"/>
    </location>
</feature>
<accession>A0A8S1IK96</accession>
<comment type="caution">
    <text evidence="3">The sequence shown here is derived from an EMBL/GenBank/DDBJ whole genome shotgun (WGS) entry which is preliminary data.</text>
</comment>
<evidence type="ECO:0000313" key="3">
    <source>
        <dbReference type="EMBL" id="CAD7694899.1"/>
    </source>
</evidence>
<keyword evidence="2" id="KW-0472">Membrane</keyword>
<evidence type="ECO:0000256" key="2">
    <source>
        <dbReference type="SAM" id="Phobius"/>
    </source>
</evidence>
<keyword evidence="4" id="KW-1185">Reference proteome</keyword>
<feature type="transmembrane region" description="Helical" evidence="2">
    <location>
        <begin position="176"/>
        <end position="199"/>
    </location>
</feature>
<name>A0A8S1IK96_9CHLO</name>
<feature type="transmembrane region" description="Helical" evidence="2">
    <location>
        <begin position="69"/>
        <end position="92"/>
    </location>
</feature>
<feature type="transmembrane region" description="Helical" evidence="2">
    <location>
        <begin position="256"/>
        <end position="278"/>
    </location>
</feature>
<sequence length="282" mass="31146">MRQGESAAREPLLDGGRSHQGGSESLRRSPPQWKKWVSMLPLLYILEVAFIVALTVWRAEDGVLNDAQAWSIYALAIVMSAYFLLASLLGYWGVYTRAKTQEAYIALWLPFVPVVIALVWFAASADLRVALARVVDGTADGTLRMGDQKWFIALQGLRVLALGSIIKERLGLFPFWFAYLTALPDFLFGLSAWILLAAFGPSDATCATALAVWHLVGFVVIVPFSMIVLQSGLPGVFRIHSPKPGNELIYEFPMSLGPSIVVPIFVMYNLLCAWRLLVAQQA</sequence>
<organism evidence="3 4">
    <name type="scientific">Ostreobium quekettii</name>
    <dbReference type="NCBI Taxonomy" id="121088"/>
    <lineage>
        <taxon>Eukaryota</taxon>
        <taxon>Viridiplantae</taxon>
        <taxon>Chlorophyta</taxon>
        <taxon>core chlorophytes</taxon>
        <taxon>Ulvophyceae</taxon>
        <taxon>TCBD clade</taxon>
        <taxon>Bryopsidales</taxon>
        <taxon>Ostreobineae</taxon>
        <taxon>Ostreobiaceae</taxon>
        <taxon>Ostreobium</taxon>
    </lineage>
</organism>
<feature type="transmembrane region" description="Helical" evidence="2">
    <location>
        <begin position="211"/>
        <end position="236"/>
    </location>
</feature>
<dbReference type="EMBL" id="CAJHUC010000280">
    <property type="protein sequence ID" value="CAD7694899.1"/>
    <property type="molecule type" value="Genomic_DNA"/>
</dbReference>
<dbReference type="Proteomes" id="UP000708148">
    <property type="component" value="Unassembled WGS sequence"/>
</dbReference>
<protein>
    <submittedName>
        <fullName evidence="3">Uncharacterized protein</fullName>
    </submittedName>
</protein>
<dbReference type="OrthoDB" id="572820at2759"/>
<dbReference type="AlphaFoldDB" id="A0A8S1IK96"/>
<evidence type="ECO:0000313" key="4">
    <source>
        <dbReference type="Proteomes" id="UP000708148"/>
    </source>
</evidence>
<feature type="transmembrane region" description="Helical" evidence="2">
    <location>
        <begin position="36"/>
        <end position="57"/>
    </location>
</feature>
<feature type="transmembrane region" description="Helical" evidence="2">
    <location>
        <begin position="104"/>
        <end position="123"/>
    </location>
</feature>